<dbReference type="Pfam" id="PF00015">
    <property type="entry name" value="MCPsignal"/>
    <property type="match status" value="1"/>
</dbReference>
<evidence type="ECO:0000259" key="5">
    <source>
        <dbReference type="PROSITE" id="PS50111"/>
    </source>
</evidence>
<keyword evidence="1 3" id="KW-0807">Transducer</keyword>
<dbReference type="InterPro" id="IPR029151">
    <property type="entry name" value="Sensor-like_sf"/>
</dbReference>
<dbReference type="PROSITE" id="PS50111">
    <property type="entry name" value="CHEMOTAXIS_TRANSDUC_2"/>
    <property type="match status" value="1"/>
</dbReference>
<dbReference type="InterPro" id="IPR004089">
    <property type="entry name" value="MCPsignal_dom"/>
</dbReference>
<gene>
    <name evidence="7" type="ORF">DFR79_1026</name>
</gene>
<dbReference type="SUPFAM" id="SSF58104">
    <property type="entry name" value="Methyl-accepting chemotaxis protein (MCP) signaling domain"/>
    <property type="match status" value="1"/>
</dbReference>
<feature type="transmembrane region" description="Helical" evidence="4">
    <location>
        <begin position="12"/>
        <end position="36"/>
    </location>
</feature>
<evidence type="ECO:0000313" key="7">
    <source>
        <dbReference type="EMBL" id="TDO94633.1"/>
    </source>
</evidence>
<evidence type="ECO:0000256" key="4">
    <source>
        <dbReference type="SAM" id="Phobius"/>
    </source>
</evidence>
<name>A0A4R6M0K0_9FIRM</name>
<dbReference type="PANTHER" id="PTHR32089">
    <property type="entry name" value="METHYL-ACCEPTING CHEMOTAXIS PROTEIN MCPB"/>
    <property type="match status" value="1"/>
</dbReference>
<keyword evidence="4" id="KW-0472">Membrane</keyword>
<dbReference type="Gene3D" id="1.10.8.500">
    <property type="entry name" value="HAMP domain in histidine kinase"/>
    <property type="match status" value="1"/>
</dbReference>
<dbReference type="PANTHER" id="PTHR32089:SF112">
    <property type="entry name" value="LYSOZYME-LIKE PROTEIN-RELATED"/>
    <property type="match status" value="1"/>
</dbReference>
<dbReference type="AlphaFoldDB" id="A0A4R6M0K0"/>
<comment type="caution">
    <text evidence="7">The sequence shown here is derived from an EMBL/GenBank/DDBJ whole genome shotgun (WGS) entry which is preliminary data.</text>
</comment>
<keyword evidence="4" id="KW-1133">Transmembrane helix</keyword>
<dbReference type="RefSeq" id="WP_133513732.1">
    <property type="nucleotide sequence ID" value="NZ_SNWX01000002.1"/>
</dbReference>
<dbReference type="PROSITE" id="PS50885">
    <property type="entry name" value="HAMP"/>
    <property type="match status" value="1"/>
</dbReference>
<feature type="domain" description="Methyl-accepting transducer" evidence="5">
    <location>
        <begin position="391"/>
        <end position="648"/>
    </location>
</feature>
<organism evidence="7 8">
    <name type="scientific">Halanaerobium saccharolyticum</name>
    <dbReference type="NCBI Taxonomy" id="43595"/>
    <lineage>
        <taxon>Bacteria</taxon>
        <taxon>Bacillati</taxon>
        <taxon>Bacillota</taxon>
        <taxon>Clostridia</taxon>
        <taxon>Halanaerobiales</taxon>
        <taxon>Halanaerobiaceae</taxon>
        <taxon>Halanaerobium</taxon>
    </lineage>
</organism>
<dbReference type="SMART" id="SM00283">
    <property type="entry name" value="MA"/>
    <property type="match status" value="1"/>
</dbReference>
<dbReference type="Gene3D" id="1.10.287.950">
    <property type="entry name" value="Methyl-accepting chemotaxis protein"/>
    <property type="match status" value="1"/>
</dbReference>
<keyword evidence="4" id="KW-0812">Transmembrane</keyword>
<dbReference type="GO" id="GO:0016020">
    <property type="term" value="C:membrane"/>
    <property type="evidence" value="ECO:0007669"/>
    <property type="project" value="InterPro"/>
</dbReference>
<evidence type="ECO:0000256" key="3">
    <source>
        <dbReference type="PROSITE-ProRule" id="PRU00284"/>
    </source>
</evidence>
<evidence type="ECO:0000256" key="1">
    <source>
        <dbReference type="ARBA" id="ARBA00023224"/>
    </source>
</evidence>
<dbReference type="CDD" id="cd06225">
    <property type="entry name" value="HAMP"/>
    <property type="match status" value="1"/>
</dbReference>
<dbReference type="InterPro" id="IPR003660">
    <property type="entry name" value="HAMP_dom"/>
</dbReference>
<evidence type="ECO:0000256" key="2">
    <source>
        <dbReference type="ARBA" id="ARBA00029447"/>
    </source>
</evidence>
<evidence type="ECO:0000259" key="6">
    <source>
        <dbReference type="PROSITE" id="PS50885"/>
    </source>
</evidence>
<proteinExistence type="inferred from homology"/>
<feature type="domain" description="HAMP" evidence="6">
    <location>
        <begin position="317"/>
        <end position="372"/>
    </location>
</feature>
<dbReference type="EMBL" id="SNWX01000002">
    <property type="protein sequence ID" value="TDO94633.1"/>
    <property type="molecule type" value="Genomic_DNA"/>
</dbReference>
<accession>A0A4R6M0K0</accession>
<dbReference type="OrthoDB" id="369336at2"/>
<sequence>MKILNDLSFKIKFLIIPIILILIGVSGIGFLATSLLQENLFEEQYNNSLNLAEQVEMQVADNSNSLKTIDRMLEEKIEAAANVVTLNKDNLSNEQLREIMEQTMVQEISWYNSEGEIIYSTVDDYIGWTAESGHPVNDFMISDKEILMEDIRKDTESDNYNKYGYLRNDDGTFLQVGIRANNVRELTDSFSYQTLVEKLEENDQIIYAAFINNDLENEADSRQDKIGVLRDSELIKTAIKTGENYFEERSYNYNNQQLKINEVFVPVEIGGEQIGVLNLAFSMEDIYSTVDQARNDIIYISAALFILISLILFLSSNNVIKALDRIVEQSGEISKGNLSQKIPEALLKRKDELGKLTKSFSVMQSHLKEIIGSAADISGELSAASEELSASSQEVSASADEVSRSIHNVASGAEKQTAVIQDSKDNINNLGQRINKVNQISGQMQNNAFEVANNIKVGRTKLNQTVNDIESVKDNSDQAAAKINKLGELSGEIEEIINLINDIASQTNLLALNAAIEAARAGEAGRGFSVVADEIRNLAEESENATENISVLIKDIQFAVKDANNKMNNTEKVVEHSIDSIQETGDSFNKIDKAVESLNSLIEKVDHNLEEIKVESQEVNDYMEDISRVSNETAANSEEVSASSEEQSRVTEEIVKSAENLTVMAQNLSAIVEQFKL</sequence>
<comment type="similarity">
    <text evidence="2">Belongs to the methyl-accepting chemotaxis (MCP) protein family.</text>
</comment>
<dbReference type="Gene3D" id="3.30.450.20">
    <property type="entry name" value="PAS domain"/>
    <property type="match status" value="1"/>
</dbReference>
<dbReference type="Pfam" id="PF00672">
    <property type="entry name" value="HAMP"/>
    <property type="match status" value="1"/>
</dbReference>
<evidence type="ECO:0000313" key="8">
    <source>
        <dbReference type="Proteomes" id="UP000295064"/>
    </source>
</evidence>
<dbReference type="SUPFAM" id="SSF103190">
    <property type="entry name" value="Sensory domain-like"/>
    <property type="match status" value="1"/>
</dbReference>
<dbReference type="Proteomes" id="UP000295064">
    <property type="component" value="Unassembled WGS sequence"/>
</dbReference>
<dbReference type="SMART" id="SM00304">
    <property type="entry name" value="HAMP"/>
    <property type="match status" value="1"/>
</dbReference>
<dbReference type="GO" id="GO:0007165">
    <property type="term" value="P:signal transduction"/>
    <property type="evidence" value="ECO:0007669"/>
    <property type="project" value="UniProtKB-KW"/>
</dbReference>
<reference evidence="7 8" key="1">
    <citation type="submission" date="2019-03" db="EMBL/GenBank/DDBJ databases">
        <title>Subsurface microbial communities from deep shales in Ohio and West Virginia, USA.</title>
        <authorList>
            <person name="Wrighton K."/>
        </authorList>
    </citation>
    <scope>NUCLEOTIDE SEQUENCE [LARGE SCALE GENOMIC DNA]</scope>
    <source>
        <strain evidence="7 8">MA284_T2</strain>
    </source>
</reference>
<dbReference type="CDD" id="cd11386">
    <property type="entry name" value="MCP_signal"/>
    <property type="match status" value="1"/>
</dbReference>
<protein>
    <submittedName>
        <fullName evidence="7">Methyl-accepting chemotaxis protein</fullName>
    </submittedName>
</protein>